<gene>
    <name evidence="2" type="ORF">FCM35_KLT09443</name>
</gene>
<feature type="transmembrane region" description="Helical" evidence="1">
    <location>
        <begin position="38"/>
        <end position="59"/>
    </location>
</feature>
<keyword evidence="1" id="KW-1133">Transmembrane helix</keyword>
<organism evidence="2 3">
    <name type="scientific">Carex littledalei</name>
    <dbReference type="NCBI Taxonomy" id="544730"/>
    <lineage>
        <taxon>Eukaryota</taxon>
        <taxon>Viridiplantae</taxon>
        <taxon>Streptophyta</taxon>
        <taxon>Embryophyta</taxon>
        <taxon>Tracheophyta</taxon>
        <taxon>Spermatophyta</taxon>
        <taxon>Magnoliopsida</taxon>
        <taxon>Liliopsida</taxon>
        <taxon>Poales</taxon>
        <taxon>Cyperaceae</taxon>
        <taxon>Cyperoideae</taxon>
        <taxon>Cariceae</taxon>
        <taxon>Carex</taxon>
        <taxon>Carex subgen. Euthyceras</taxon>
    </lineage>
</organism>
<evidence type="ECO:0000313" key="3">
    <source>
        <dbReference type="Proteomes" id="UP000623129"/>
    </source>
</evidence>
<sequence length="127" mass="14356">MPLRSRKRICCDSKGSQGPAIIIPAIQTMEPRILLRSFLLLSLRLAIALLSLHLAIYLLSLRLAISLTPGVFISQAMFWFVWFGLSRYSADNRDDLDAWLDSAEVDTKFAAKLKAKAKDEEEVFQDL</sequence>
<dbReference type="EMBL" id="SWLB01000002">
    <property type="protein sequence ID" value="KAF3340599.1"/>
    <property type="molecule type" value="Genomic_DNA"/>
</dbReference>
<proteinExistence type="predicted"/>
<keyword evidence="3" id="KW-1185">Reference proteome</keyword>
<evidence type="ECO:0000256" key="1">
    <source>
        <dbReference type="SAM" id="Phobius"/>
    </source>
</evidence>
<reference evidence="2" key="1">
    <citation type="submission" date="2020-01" db="EMBL/GenBank/DDBJ databases">
        <title>Genome sequence of Kobresia littledalei, the first chromosome-level genome in the family Cyperaceae.</title>
        <authorList>
            <person name="Qu G."/>
        </authorList>
    </citation>
    <scope>NUCLEOTIDE SEQUENCE</scope>
    <source>
        <strain evidence="2">C.B.Clarke</strain>
        <tissue evidence="2">Leaf</tissue>
    </source>
</reference>
<protein>
    <submittedName>
        <fullName evidence="2">Uncharacterized protein</fullName>
    </submittedName>
</protein>
<keyword evidence="1" id="KW-0472">Membrane</keyword>
<dbReference type="Proteomes" id="UP000623129">
    <property type="component" value="Unassembled WGS sequence"/>
</dbReference>
<evidence type="ECO:0000313" key="2">
    <source>
        <dbReference type="EMBL" id="KAF3340599.1"/>
    </source>
</evidence>
<dbReference type="AlphaFoldDB" id="A0A833RG06"/>
<accession>A0A833RG06</accession>
<keyword evidence="1" id="KW-0812">Transmembrane</keyword>
<comment type="caution">
    <text evidence="2">The sequence shown here is derived from an EMBL/GenBank/DDBJ whole genome shotgun (WGS) entry which is preliminary data.</text>
</comment>
<feature type="transmembrane region" description="Helical" evidence="1">
    <location>
        <begin position="65"/>
        <end position="85"/>
    </location>
</feature>
<name>A0A833RG06_9POAL</name>